<comment type="caution">
    <text evidence="2">The sequence shown here is derived from an EMBL/GenBank/DDBJ whole genome shotgun (WGS) entry which is preliminary data.</text>
</comment>
<dbReference type="Proteomes" id="UP001369086">
    <property type="component" value="Unassembled WGS sequence"/>
</dbReference>
<sequence length="69" mass="7698">MVQSEVCECEKDSQREREKEGSVCYSRSAPFPADCSRKPLSKREARTGGSIRGTGGRCAERRSEEAESR</sequence>
<evidence type="ECO:0000313" key="2">
    <source>
        <dbReference type="EMBL" id="KAK6481510.1"/>
    </source>
</evidence>
<feature type="compositionally biased region" description="Basic and acidic residues" evidence="1">
    <location>
        <begin position="35"/>
        <end position="46"/>
    </location>
</feature>
<name>A0ABR0ZAK5_HUSHU</name>
<reference evidence="2 3" key="1">
    <citation type="submission" date="2021-05" db="EMBL/GenBank/DDBJ databases">
        <authorList>
            <person name="Zahm M."/>
            <person name="Klopp C."/>
            <person name="Cabau C."/>
            <person name="Kuhl H."/>
            <person name="Suciu R."/>
            <person name="Ciorpac M."/>
            <person name="Holostenco D."/>
            <person name="Gessner J."/>
            <person name="Wuertz S."/>
            <person name="Hohne C."/>
            <person name="Stock M."/>
            <person name="Gislard M."/>
            <person name="Lluch J."/>
            <person name="Milhes M."/>
            <person name="Lampietro C."/>
            <person name="Lopez Roques C."/>
            <person name="Donnadieu C."/>
            <person name="Du K."/>
            <person name="Schartl M."/>
            <person name="Guiguen Y."/>
        </authorList>
    </citation>
    <scope>NUCLEOTIDE SEQUENCE [LARGE SCALE GENOMIC DNA]</scope>
    <source>
        <strain evidence="2">Hh-F2</strain>
        <tissue evidence="2">Blood</tissue>
    </source>
</reference>
<accession>A0ABR0ZAK5</accession>
<gene>
    <name evidence="2" type="ORF">HHUSO_G17777</name>
</gene>
<dbReference type="EMBL" id="JAHFZB010000015">
    <property type="protein sequence ID" value="KAK6481510.1"/>
    <property type="molecule type" value="Genomic_DNA"/>
</dbReference>
<feature type="region of interest" description="Disordered" evidence="1">
    <location>
        <begin position="1"/>
        <end position="69"/>
    </location>
</feature>
<keyword evidence="3" id="KW-1185">Reference proteome</keyword>
<feature type="compositionally biased region" description="Basic and acidic residues" evidence="1">
    <location>
        <begin position="58"/>
        <end position="69"/>
    </location>
</feature>
<protein>
    <submittedName>
        <fullName evidence="2">Uncharacterized protein</fullName>
    </submittedName>
</protein>
<organism evidence="2 3">
    <name type="scientific">Huso huso</name>
    <name type="common">Beluga</name>
    <name type="synonym">Acipenser huso</name>
    <dbReference type="NCBI Taxonomy" id="61971"/>
    <lineage>
        <taxon>Eukaryota</taxon>
        <taxon>Metazoa</taxon>
        <taxon>Chordata</taxon>
        <taxon>Craniata</taxon>
        <taxon>Vertebrata</taxon>
        <taxon>Euteleostomi</taxon>
        <taxon>Actinopterygii</taxon>
        <taxon>Chondrostei</taxon>
        <taxon>Acipenseriformes</taxon>
        <taxon>Acipenseridae</taxon>
        <taxon>Huso</taxon>
    </lineage>
</organism>
<evidence type="ECO:0000313" key="3">
    <source>
        <dbReference type="Proteomes" id="UP001369086"/>
    </source>
</evidence>
<feature type="compositionally biased region" description="Basic and acidic residues" evidence="1">
    <location>
        <begin position="8"/>
        <end position="21"/>
    </location>
</feature>
<evidence type="ECO:0000256" key="1">
    <source>
        <dbReference type="SAM" id="MobiDB-lite"/>
    </source>
</evidence>
<proteinExistence type="predicted"/>